<dbReference type="WBParaSite" id="TCONS_00008701.p1">
    <property type="protein sequence ID" value="TCONS_00008701.p1"/>
    <property type="gene ID" value="XLOC_006615"/>
</dbReference>
<evidence type="ECO:0000256" key="1">
    <source>
        <dbReference type="SAM" id="Phobius"/>
    </source>
</evidence>
<keyword evidence="1" id="KW-1133">Transmembrane helix</keyword>
<keyword evidence="1" id="KW-0812">Transmembrane</keyword>
<dbReference type="Pfam" id="PF10853">
    <property type="entry name" value="DUF2650"/>
    <property type="match status" value="1"/>
</dbReference>
<dbReference type="Proteomes" id="UP000035681">
    <property type="component" value="Unplaced"/>
</dbReference>
<reference evidence="4" key="1">
    <citation type="submission" date="2015-08" db="UniProtKB">
        <authorList>
            <consortium name="WormBaseParasite"/>
        </authorList>
    </citation>
    <scope>IDENTIFICATION</scope>
</reference>
<evidence type="ECO:0000256" key="2">
    <source>
        <dbReference type="SAM" id="SignalP"/>
    </source>
</evidence>
<dbReference type="AlphaFoldDB" id="A0A0K0DVY1"/>
<keyword evidence="2" id="KW-0732">Signal</keyword>
<feature type="transmembrane region" description="Helical" evidence="1">
    <location>
        <begin position="84"/>
        <end position="105"/>
    </location>
</feature>
<keyword evidence="3" id="KW-1185">Reference proteome</keyword>
<dbReference type="WBParaSite" id="SSTP_0000139800.1">
    <property type="protein sequence ID" value="SSTP_0000139800.1"/>
    <property type="gene ID" value="SSTP_0000139800"/>
</dbReference>
<keyword evidence="1" id="KW-0472">Membrane</keyword>
<organism evidence="4">
    <name type="scientific">Strongyloides stercoralis</name>
    <name type="common">Threadworm</name>
    <dbReference type="NCBI Taxonomy" id="6248"/>
    <lineage>
        <taxon>Eukaryota</taxon>
        <taxon>Metazoa</taxon>
        <taxon>Ecdysozoa</taxon>
        <taxon>Nematoda</taxon>
        <taxon>Chromadorea</taxon>
        <taxon>Rhabditida</taxon>
        <taxon>Tylenchina</taxon>
        <taxon>Panagrolaimomorpha</taxon>
        <taxon>Strongyloidoidea</taxon>
        <taxon>Strongyloididae</taxon>
        <taxon>Strongyloides</taxon>
    </lineage>
</organism>
<sequence>MRYTSTTLYLFFGICILSIFVTETNADSKLIDEVKSLSPTELKDSALGCPIPVVGAACPESNALYYFKCCGKLLDSCCFRLQDWVIVLLLVMAVLTVLAIIFNIIRCIFCMG</sequence>
<dbReference type="InterPro" id="IPR022559">
    <property type="entry name" value="SUP-1-like"/>
</dbReference>
<proteinExistence type="predicted"/>
<dbReference type="PANTHER" id="PTHR34149:SF2">
    <property type="entry name" value="PROTEIN CBG11905"/>
    <property type="match status" value="1"/>
</dbReference>
<name>A0A0K0DVY1_STRER</name>
<accession>A0A0K0DVY1</accession>
<evidence type="ECO:0000313" key="4">
    <source>
        <dbReference type="WBParaSite" id="SSTP_0000139800.1"/>
    </source>
</evidence>
<evidence type="ECO:0000313" key="3">
    <source>
        <dbReference type="Proteomes" id="UP000035681"/>
    </source>
</evidence>
<feature type="signal peptide" evidence="2">
    <location>
        <begin position="1"/>
        <end position="26"/>
    </location>
</feature>
<dbReference type="PANTHER" id="PTHR34149">
    <property type="entry name" value="PROTEIN CBG11905-RELATED"/>
    <property type="match status" value="1"/>
</dbReference>
<protein>
    <submittedName>
        <fullName evidence="4">Transmembrane protein</fullName>
    </submittedName>
</protein>
<feature type="chain" id="PRO_5005327056" evidence="2">
    <location>
        <begin position="27"/>
        <end position="112"/>
    </location>
</feature>